<dbReference type="Proteomes" id="UP000541558">
    <property type="component" value="Unassembled WGS sequence"/>
</dbReference>
<sequence>MSYSSPLSSPGSYISRISSLSSEAIAIDKGVDRATRDATEFETKYISDFGLVTDLKTSTYQFSSRWVNVLQQTRDAASSISGWYNRFDEVFLGMISDISSDGDAKDVADEFRAWINEPYPSTTYNLNDVPGLKKSFNDIERLVTAESQNVIQILEGNKWKAAVGKLNQNLPAIKNGIQGIRGALNQYATKLE</sequence>
<dbReference type="AlphaFoldDB" id="A0A8H5F422"/>
<reference evidence="1 2" key="1">
    <citation type="journal article" date="2020" name="ISME J.">
        <title>Uncovering the hidden diversity of litter-decomposition mechanisms in mushroom-forming fungi.</title>
        <authorList>
            <person name="Floudas D."/>
            <person name="Bentzer J."/>
            <person name="Ahren D."/>
            <person name="Johansson T."/>
            <person name="Persson P."/>
            <person name="Tunlid A."/>
        </authorList>
    </citation>
    <scope>NUCLEOTIDE SEQUENCE [LARGE SCALE GENOMIC DNA]</scope>
    <source>
        <strain evidence="1 2">CBS 175.51</strain>
    </source>
</reference>
<accession>A0A8H5F422</accession>
<evidence type="ECO:0000313" key="1">
    <source>
        <dbReference type="EMBL" id="KAF5323050.1"/>
    </source>
</evidence>
<dbReference type="EMBL" id="JAACJK010000167">
    <property type="protein sequence ID" value="KAF5323050.1"/>
    <property type="molecule type" value="Genomic_DNA"/>
</dbReference>
<evidence type="ECO:0000313" key="2">
    <source>
        <dbReference type="Proteomes" id="UP000541558"/>
    </source>
</evidence>
<gene>
    <name evidence="1" type="ORF">D9611_009279</name>
</gene>
<protein>
    <submittedName>
        <fullName evidence="1">Uncharacterized protein</fullName>
    </submittedName>
</protein>
<organism evidence="1 2">
    <name type="scientific">Ephemerocybe angulata</name>
    <dbReference type="NCBI Taxonomy" id="980116"/>
    <lineage>
        <taxon>Eukaryota</taxon>
        <taxon>Fungi</taxon>
        <taxon>Dikarya</taxon>
        <taxon>Basidiomycota</taxon>
        <taxon>Agaricomycotina</taxon>
        <taxon>Agaricomycetes</taxon>
        <taxon>Agaricomycetidae</taxon>
        <taxon>Agaricales</taxon>
        <taxon>Agaricineae</taxon>
        <taxon>Psathyrellaceae</taxon>
        <taxon>Ephemerocybe</taxon>
    </lineage>
</organism>
<keyword evidence="2" id="KW-1185">Reference proteome</keyword>
<comment type="caution">
    <text evidence="1">The sequence shown here is derived from an EMBL/GenBank/DDBJ whole genome shotgun (WGS) entry which is preliminary data.</text>
</comment>
<name>A0A8H5F422_9AGAR</name>
<dbReference type="OrthoDB" id="3020067at2759"/>
<proteinExistence type="predicted"/>